<feature type="domain" description="Major facilitator superfamily (MFS) profile" evidence="10">
    <location>
        <begin position="58"/>
        <end position="457"/>
    </location>
</feature>
<evidence type="ECO:0000256" key="5">
    <source>
        <dbReference type="ARBA" id="ARBA00022775"/>
    </source>
</evidence>
<keyword evidence="7 9" id="KW-0472">Membrane</keyword>
<keyword evidence="3" id="KW-0813">Transport</keyword>
<evidence type="ECO:0000256" key="8">
    <source>
        <dbReference type="SAM" id="MobiDB-lite"/>
    </source>
</evidence>
<evidence type="ECO:0000256" key="3">
    <source>
        <dbReference type="ARBA" id="ARBA00022448"/>
    </source>
</evidence>
<feature type="transmembrane region" description="Helical" evidence="9">
    <location>
        <begin position="297"/>
        <end position="318"/>
    </location>
</feature>
<feature type="transmembrane region" description="Helical" evidence="9">
    <location>
        <begin position="93"/>
        <end position="114"/>
    </location>
</feature>
<dbReference type="Proteomes" id="UP001378592">
    <property type="component" value="Unassembled WGS sequence"/>
</dbReference>
<dbReference type="PRINTS" id="PR01035">
    <property type="entry name" value="TCRTETA"/>
</dbReference>
<keyword evidence="12" id="KW-1185">Reference proteome</keyword>
<evidence type="ECO:0000259" key="10">
    <source>
        <dbReference type="PROSITE" id="PS50850"/>
    </source>
</evidence>
<dbReference type="Gene3D" id="1.20.1250.20">
    <property type="entry name" value="MFS general substrate transporter like domains"/>
    <property type="match status" value="2"/>
</dbReference>
<evidence type="ECO:0000256" key="9">
    <source>
        <dbReference type="SAM" id="Phobius"/>
    </source>
</evidence>
<sequence>MAGSADLLAASEKPLRPQLIMTAGAKGGEAAVAAGTGPAAGDGHRRGTGFSRFSRREWLTLFALGSVHFGSSLCIALQAPFYPREAEMKGATATEYGLVFGIFELVSFFSSPLFGKYMDYIGAKRLLTVGIFVAAVCSVLFGLLDLIDDHLQFISLSFVIRTIEALGSSAAVTAAFSITATVFADSVATTFATLEVFYGFGYIVGPTLGGLLFSVGGYIVPFVVMGTLLALDCVFVCTALPALPGADRPRSKGQLLRMLRVPAVLLDTFAIMATAVSMGFCSATLEPHLRPFDLGPVMVGLVFVVSGGTYAVTAPVVGRLCDRSVPPRRLMLLGSTFIITSYLLVGPAPFLRVEPQLPAIVVGLIIHGLGVACILVPCFIDAIRSAVAYGFPDDITTHGLVSGLWASSFALGDFIGPSVAGALFDAVGFRMATLFVIGMHLLVLAAVSSFLCCDAGPVPLPPDYAESHVPLAPTAATVALAAGAAANGDARPEDACLPARRSPSPTQRSGSPVLVLTARKGSPNGALALNGVYGSVGNSTPLRVSA</sequence>
<dbReference type="SUPFAM" id="SSF103473">
    <property type="entry name" value="MFS general substrate transporter"/>
    <property type="match status" value="1"/>
</dbReference>
<feature type="transmembrane region" description="Helical" evidence="9">
    <location>
        <begin position="432"/>
        <end position="451"/>
    </location>
</feature>
<comment type="subcellular location">
    <subcellularLocation>
        <location evidence="1">Membrane</location>
        <topology evidence="1">Multi-pass membrane protein</topology>
    </subcellularLocation>
</comment>
<reference evidence="11 12" key="1">
    <citation type="submission" date="2024-03" db="EMBL/GenBank/DDBJ databases">
        <title>The genome assembly and annotation of the cricket Gryllus longicercus Weissman &amp; Gray.</title>
        <authorList>
            <person name="Szrajer S."/>
            <person name="Gray D."/>
            <person name="Ylla G."/>
        </authorList>
    </citation>
    <scope>NUCLEOTIDE SEQUENCE [LARGE SCALE GENOMIC DNA]</scope>
    <source>
        <strain evidence="11">DAG 2021-001</strain>
        <tissue evidence="11">Whole body minus gut</tissue>
    </source>
</reference>
<feature type="transmembrane region" description="Helical" evidence="9">
    <location>
        <begin position="330"/>
        <end position="351"/>
    </location>
</feature>
<comment type="similarity">
    <text evidence="2">Belongs to the major facilitator superfamily. Vesicular transporter family.</text>
</comment>
<proteinExistence type="inferred from homology"/>
<feature type="transmembrane region" description="Helical" evidence="9">
    <location>
        <begin position="219"/>
        <end position="243"/>
    </location>
</feature>
<dbReference type="InterPro" id="IPR036259">
    <property type="entry name" value="MFS_trans_sf"/>
</dbReference>
<keyword evidence="5" id="KW-0532">Neurotransmitter transport</keyword>
<feature type="transmembrane region" description="Helical" evidence="9">
    <location>
        <begin position="357"/>
        <end position="380"/>
    </location>
</feature>
<dbReference type="InterPro" id="IPR001958">
    <property type="entry name" value="Tet-R_TetA/multi-R_MdtG-like"/>
</dbReference>
<protein>
    <recommendedName>
        <fullName evidence="10">Major facilitator superfamily (MFS) profile domain-containing protein</fullName>
    </recommendedName>
</protein>
<keyword evidence="6 9" id="KW-1133">Transmembrane helix</keyword>
<dbReference type="PANTHER" id="PTHR23506">
    <property type="entry name" value="GH10249P"/>
    <property type="match status" value="1"/>
</dbReference>
<gene>
    <name evidence="11" type="ORF">R5R35_012484</name>
</gene>
<name>A0AAN9Z517_9ORTH</name>
<evidence type="ECO:0000256" key="1">
    <source>
        <dbReference type="ARBA" id="ARBA00004141"/>
    </source>
</evidence>
<dbReference type="GO" id="GO:0016020">
    <property type="term" value="C:membrane"/>
    <property type="evidence" value="ECO:0007669"/>
    <property type="project" value="UniProtKB-SubCell"/>
</dbReference>
<evidence type="ECO:0000256" key="4">
    <source>
        <dbReference type="ARBA" id="ARBA00022692"/>
    </source>
</evidence>
<dbReference type="InterPro" id="IPR020846">
    <property type="entry name" value="MFS_dom"/>
</dbReference>
<dbReference type="EMBL" id="JAZDUA010000193">
    <property type="protein sequence ID" value="KAK7864826.1"/>
    <property type="molecule type" value="Genomic_DNA"/>
</dbReference>
<accession>A0AAN9Z517</accession>
<dbReference type="InterPro" id="IPR050930">
    <property type="entry name" value="MFS_Vesicular_Transporter"/>
</dbReference>
<feature type="transmembrane region" description="Helical" evidence="9">
    <location>
        <begin position="58"/>
        <end position="81"/>
    </location>
</feature>
<evidence type="ECO:0000313" key="11">
    <source>
        <dbReference type="EMBL" id="KAK7864826.1"/>
    </source>
</evidence>
<dbReference type="AlphaFoldDB" id="A0AAN9Z517"/>
<feature type="transmembrane region" description="Helical" evidence="9">
    <location>
        <begin position="196"/>
        <end position="213"/>
    </location>
</feature>
<feature type="region of interest" description="Disordered" evidence="8">
    <location>
        <begin position="491"/>
        <end position="512"/>
    </location>
</feature>
<dbReference type="PANTHER" id="PTHR23506:SF26">
    <property type="entry name" value="MFS-TYPE TRANSPORTER SLC18B1"/>
    <property type="match status" value="1"/>
</dbReference>
<dbReference type="InterPro" id="IPR011701">
    <property type="entry name" value="MFS"/>
</dbReference>
<dbReference type="PROSITE" id="PS50850">
    <property type="entry name" value="MFS"/>
    <property type="match status" value="1"/>
</dbReference>
<feature type="transmembrane region" description="Helical" evidence="9">
    <location>
        <begin position="159"/>
        <end position="184"/>
    </location>
</feature>
<evidence type="ECO:0000256" key="7">
    <source>
        <dbReference type="ARBA" id="ARBA00023136"/>
    </source>
</evidence>
<feature type="transmembrane region" description="Helical" evidence="9">
    <location>
        <begin position="126"/>
        <end position="147"/>
    </location>
</feature>
<comment type="caution">
    <text evidence="11">The sequence shown here is derived from an EMBL/GenBank/DDBJ whole genome shotgun (WGS) entry which is preliminary data.</text>
</comment>
<feature type="transmembrane region" description="Helical" evidence="9">
    <location>
        <begin position="264"/>
        <end position="285"/>
    </location>
</feature>
<dbReference type="GO" id="GO:0022857">
    <property type="term" value="F:transmembrane transporter activity"/>
    <property type="evidence" value="ECO:0007669"/>
    <property type="project" value="InterPro"/>
</dbReference>
<evidence type="ECO:0000256" key="2">
    <source>
        <dbReference type="ARBA" id="ARBA00006829"/>
    </source>
</evidence>
<evidence type="ECO:0000313" key="12">
    <source>
        <dbReference type="Proteomes" id="UP001378592"/>
    </source>
</evidence>
<organism evidence="11 12">
    <name type="scientific">Gryllus longicercus</name>
    <dbReference type="NCBI Taxonomy" id="2509291"/>
    <lineage>
        <taxon>Eukaryota</taxon>
        <taxon>Metazoa</taxon>
        <taxon>Ecdysozoa</taxon>
        <taxon>Arthropoda</taxon>
        <taxon>Hexapoda</taxon>
        <taxon>Insecta</taxon>
        <taxon>Pterygota</taxon>
        <taxon>Neoptera</taxon>
        <taxon>Polyneoptera</taxon>
        <taxon>Orthoptera</taxon>
        <taxon>Ensifera</taxon>
        <taxon>Gryllidea</taxon>
        <taxon>Grylloidea</taxon>
        <taxon>Gryllidae</taxon>
        <taxon>Gryllinae</taxon>
        <taxon>Gryllus</taxon>
    </lineage>
</organism>
<keyword evidence="4 9" id="KW-0812">Transmembrane</keyword>
<dbReference type="Pfam" id="PF07690">
    <property type="entry name" value="MFS_1"/>
    <property type="match status" value="1"/>
</dbReference>
<evidence type="ECO:0000256" key="6">
    <source>
        <dbReference type="ARBA" id="ARBA00022989"/>
    </source>
</evidence>